<feature type="domain" description="Ig-like" evidence="15">
    <location>
        <begin position="308"/>
        <end position="388"/>
    </location>
</feature>
<evidence type="ECO:0000256" key="1">
    <source>
        <dbReference type="ARBA" id="ARBA00001180"/>
    </source>
</evidence>
<sequence>MSGSLPFYQKHHRHYDRDYRSKETESKLSQYQTSSRYTAGSSTSAATSRSSGLNVSTHYGLEASRLSPILKRAKPTYLAVDKDHQIIGYVVPIFRGSQEFGTGFSSRKEARVRDSSEYMAHRDLFTSGMEMERSEQTSRREAIRETAERISLNKRIHEHGVHFKRMNEDSLMHTPEFVIKPRSHTVWEKQCVRLHCTVSGWPDPRVVWYKNNVAIDPVGHGDKYKLESKYNMHSLEINRCDFDDTAQYRVSAMNSKGELSSFASVVVKRFKGDMDESLPSPRHGPVCEYGVNFQTHIVDKFGVTFGREGETISLGCTVIISPALHRYQPEIQWYRDDVLLSPSKWYNMHWSGDHATMTLTHLNKEDEGLYTLRVTTKSGYETYSAYVFVRDSEAEVERAPGAPLDVRCLDANKDYIIVTWKQPAVDGGDSILGYFVDRCEVGTTHWVQCNDTPVKFARFPVTGLVEGRSYMFRVRAVNQNGMSHPSRVSEPVAAMDPSDRARIRGASAPWTGQIIVTEEEPAEGIVPGRPLELQVTEATKNYVVLSWKPPGDKGLEGVMYYVEKCVAGSDTWQRVNTEIPVKSPRFALFDLAEGNSYSFRVRCCNAAGVGEPSDPTEASTVGDKLDIPSAPSKVVPIRNTDTSVVVSWQASSEAKELVGYYIEASVLDSNEWEPCNNKPVNVTRFICHGLTTGEKYVFRVRAVNAAGLSQFSPESEPVEVKAAIGGGIPHGVLPEMGPGGNAGQLTEHRPRWTGTHETVQSPLYTKRNKAQADTKARQGAGPDSSALAQPDPVENKHKGGKKGSVSWAPDLDQAVKTVNEPEAKQARKFPVDASANLETARPRRELEASPAPPYGITVLECVFDSMVLSWKQPTFIGGADITGYFVDYREVIDGVTGKWHEANIRSISERAYRVSDLKEKRKYQFQVRAANMAGVGIPSLPSDTFLCEEWTIAVPGPPHDLQVREVRSDSLVLLWKPPVYQGRDPVNGFYIDIKEADAPVEAWKGVNTKATEKKFFKIKNLKEGGNFVFRVRAQNKAGVGKTSEETEPVIAVTKPGTKEIVVDVDDDGIISLNFECCDTTPDSKFVWSKDYEEIADTSRLTIETKGNKSKTIFNTPAEEDIGIYSCIVTHTDGASSSFTLSEEELKRLLEVSHDHKFPVIPLKSGLAVELLEKGKVRFWLQADKMSANGKVDYIFNDNLISQGDKYKLNFDKNTGFGTDRRRVQGAAEESEFQMKEWVRKQGPHFIEYLGYEVTPECCVVLKCKVGNMKKDTSALWYKDGHEIKADENLGFTEGVLKLEIAQISKKDSGVYEVVLKDDRGKDTSTLNLTDKGFKDLMNEVFSFIANSSTPLKITSTENGIRLYTFVSYYNDLLQVTWHYKDSAISFSDRIKSGVVGEQLWLQISEPSEKDMGKYAIEFNDGKGGLRRTVELSGQAFDDAFAEFQRLKAAAIAERSRARVAGGLPDVVTIQEGKALNLTCNISGDPVPEVTWLKNDREITSDEHCILKFESGKFASFTITGVNISDSGKYSILVKNKYGTESGDFTVETTDGTPDLGVTSYWTDADGNVVFGPNTPKEKMNTTVTGTKTPKRKESVARKLPMEKVGDTDEEKVAVKPKATDSKQTIDAKEKVADQPLTSDQSEASRQSGGVRTTWELKGHVLWSASSQQLLQHQKLTGGGTVFLKRTGAGGQGRRGGLGSCWGDMELSERLTLEQQDQHLKTPWTLRQKHTLSCIEGMIKSPSAQDSFEGNGTEPLCLGTSISFAYSDQQETYYWDTDLVDTMNYVGQLAGQVLVTVKELYKGINQATLSGCIDVVVVRQPDGTFQCSPFHVRFGKLGVLRSREKVLITSIPLRFSQQEIFLTPYSQTLCQLRATIDIEINGEPVELHMKLGDNGEAFFVRETEQHNEIVPAHLVTSPIPSEEDLLRSREPRCGVTALENFQPLSPEDSTSGNLQPCTNTTGKKKRKRRRKHKAEPRKEEQSTPAGGEPELCELSSDEQHTHNGWPSSLSVMKENMTTGNLPPSPPSNGTATPSLTPTGPLALLEMLFAYSREMSEPVSHKSDSELMLKPEESILRAESHMQWTWGEFPESTRVNKKDNSEPRTLIITPSENTHFRVILSTEAMEEREEERTDPICSIVKPEPRTIKPDQCSCSSQRHEALSGNTNMTSHKTDLSDLMSSSFTSGPCPPKSDLSPKAAHEIRWKSSPPSRRGSGGGNMAADSAAVCPDSRSKPSDSPARGEQGSFKGVSKRSQHQGPDDIYLDDLIALEPDVVARYFPKSDSEQVPKLWVERGRRSGSQSPQSVGSGAADSGTECLSDSAADLPDVTLSLCGGVAENSEIPKEKFMEHIITYNEFAEDPAIIDNPNLVVLQLDPRSTVDTQYAAFQKSLPKATEEAWVKEKMPKKSGRWWFWRKSSVKSSSETKLATQESLPGETAPLQAPETQPKAAEWSSDDETKELSAMTTAPTPTEHVQTEGPTPAPCHSYKKSLRLSSDQIASLKLREGPNDVTFSITTQYQGTCRCEGTIYLWNWDDKVIISDIDGTITKSDVFGHILPQLGKDWTHQGIAKLYNSVHENGYKFLYCSARAIGMADMTRGYLHWVNDRGTLLPQGPLMLSPSSLFSAFHREVIEKKPEKFKIQCLTDIKNLFLPNTHPFYAAFGNRESDVFAYKQVGVPVCRIFTVNPKGELILEQAKGNKTSYSRLSELVEHVFPLRSSQHSATFSCPEFSSFCFWRQPVAEVCLEEML</sequence>
<dbReference type="InterPro" id="IPR003598">
    <property type="entry name" value="Ig_sub2"/>
</dbReference>
<evidence type="ECO:0000256" key="10">
    <source>
        <dbReference type="ARBA" id="ARBA00022801"/>
    </source>
</evidence>
<dbReference type="SMART" id="SM00775">
    <property type="entry name" value="LNS2"/>
    <property type="match status" value="1"/>
</dbReference>
<dbReference type="SUPFAM" id="SSF56784">
    <property type="entry name" value="HAD-like"/>
    <property type="match status" value="1"/>
</dbReference>
<dbReference type="PANTHER" id="PTHR12181">
    <property type="entry name" value="LIPIN"/>
    <property type="match status" value="1"/>
</dbReference>
<proteinExistence type="inferred from homology"/>
<feature type="domain" description="Fibronectin type-III" evidence="16">
    <location>
        <begin position="852"/>
        <end position="950"/>
    </location>
</feature>
<comment type="caution">
    <text evidence="17">The sequence shown here is derived from an EMBL/GenBank/DDBJ whole genome shotgun (WGS) entry which is preliminary data.</text>
</comment>
<keyword evidence="10" id="KW-0378">Hydrolase</keyword>
<evidence type="ECO:0000259" key="15">
    <source>
        <dbReference type="PROSITE" id="PS50835"/>
    </source>
</evidence>
<dbReference type="PANTHER" id="PTHR12181:SF11">
    <property type="entry name" value="PHOSPHATIDATE PHOSPHATASE LPIN2"/>
    <property type="match status" value="1"/>
</dbReference>
<dbReference type="GO" id="GO:0008195">
    <property type="term" value="F:phosphatidate phosphatase activity"/>
    <property type="evidence" value="ECO:0007669"/>
    <property type="project" value="UniProtKB-EC"/>
</dbReference>
<dbReference type="InterPro" id="IPR003599">
    <property type="entry name" value="Ig_sub"/>
</dbReference>
<protein>
    <recommendedName>
        <fullName evidence="12">Myomesin-1</fullName>
        <ecNumber evidence="5">3.1.3.4</ecNumber>
    </recommendedName>
    <alternativeName>
        <fullName evidence="13">Myomesin family member 1</fullName>
    </alternativeName>
</protein>
<dbReference type="Pfam" id="PF04571">
    <property type="entry name" value="Lipin_N"/>
    <property type="match status" value="2"/>
</dbReference>
<evidence type="ECO:0000256" key="12">
    <source>
        <dbReference type="ARBA" id="ARBA00071829"/>
    </source>
</evidence>
<dbReference type="FunFam" id="2.60.40.10:FF:000124">
    <property type="entry name" value="Myomesin 1"/>
    <property type="match status" value="1"/>
</dbReference>
<dbReference type="InterPro" id="IPR013783">
    <property type="entry name" value="Ig-like_fold"/>
</dbReference>
<dbReference type="CDD" id="cd20951">
    <property type="entry name" value="IgI_titin_I1-like"/>
    <property type="match status" value="1"/>
</dbReference>
<dbReference type="InterPro" id="IPR007110">
    <property type="entry name" value="Ig-like_dom"/>
</dbReference>
<dbReference type="GO" id="GO:0045944">
    <property type="term" value="P:positive regulation of transcription by RNA polymerase II"/>
    <property type="evidence" value="ECO:0007669"/>
    <property type="project" value="TreeGrafter"/>
</dbReference>
<dbReference type="FunFam" id="2.60.40.10:FF:000233">
    <property type="entry name" value="Myomesin 1"/>
    <property type="match status" value="1"/>
</dbReference>
<feature type="region of interest" description="Disordered" evidence="14">
    <location>
        <begin position="1939"/>
        <end position="2037"/>
    </location>
</feature>
<feature type="compositionally biased region" description="Basic and acidic residues" evidence="14">
    <location>
        <begin position="15"/>
        <end position="26"/>
    </location>
</feature>
<name>A0AAD9F1D1_DISEL</name>
<feature type="compositionally biased region" description="Low complexity" evidence="14">
    <location>
        <begin position="33"/>
        <end position="52"/>
    </location>
</feature>
<dbReference type="Gene3D" id="2.60.40.10">
    <property type="entry name" value="Immunoglobulins"/>
    <property type="match status" value="12"/>
</dbReference>
<dbReference type="Pfam" id="PF16876">
    <property type="entry name" value="Lipin_mid"/>
    <property type="match status" value="1"/>
</dbReference>
<dbReference type="GO" id="GO:0042802">
    <property type="term" value="F:identical protein binding"/>
    <property type="evidence" value="ECO:0007669"/>
    <property type="project" value="UniProtKB-ARBA"/>
</dbReference>
<feature type="compositionally biased region" description="Basic and acidic residues" evidence="14">
    <location>
        <begin position="1591"/>
        <end position="1632"/>
    </location>
</feature>
<dbReference type="GO" id="GO:0005829">
    <property type="term" value="C:cytosol"/>
    <property type="evidence" value="ECO:0007669"/>
    <property type="project" value="TreeGrafter"/>
</dbReference>
<evidence type="ECO:0000259" key="16">
    <source>
        <dbReference type="PROSITE" id="PS50853"/>
    </source>
</evidence>
<dbReference type="EC" id="3.1.3.4" evidence="5"/>
<dbReference type="CDD" id="cd00063">
    <property type="entry name" value="FN3"/>
    <property type="match status" value="5"/>
</dbReference>
<evidence type="ECO:0000313" key="17">
    <source>
        <dbReference type="EMBL" id="KAK1885172.1"/>
    </source>
</evidence>
<feature type="domain" description="Fibronectin type-III" evidence="16">
    <location>
        <begin position="957"/>
        <end position="1056"/>
    </location>
</feature>
<feature type="compositionally biased region" description="Polar residues" evidence="14">
    <location>
        <begin position="2460"/>
        <end position="2470"/>
    </location>
</feature>
<evidence type="ECO:0000256" key="9">
    <source>
        <dbReference type="ARBA" id="ARBA00022737"/>
    </source>
</evidence>
<feature type="region of interest" description="Disordered" evidence="14">
    <location>
        <begin position="12"/>
        <end position="54"/>
    </location>
</feature>
<evidence type="ECO:0000313" key="18">
    <source>
        <dbReference type="Proteomes" id="UP001228049"/>
    </source>
</evidence>
<evidence type="ECO:0000256" key="3">
    <source>
        <dbReference type="ARBA" id="ARBA00004496"/>
    </source>
</evidence>
<dbReference type="SMART" id="SM00408">
    <property type="entry name" value="IGc2"/>
    <property type="match status" value="4"/>
</dbReference>
<evidence type="ECO:0000256" key="13">
    <source>
        <dbReference type="ARBA" id="ARBA00082259"/>
    </source>
</evidence>
<feature type="compositionally biased region" description="Polar residues" evidence="14">
    <location>
        <begin position="1946"/>
        <end position="1960"/>
    </location>
</feature>
<feature type="region of interest" description="Disordered" evidence="14">
    <location>
        <begin position="2291"/>
        <end position="2315"/>
    </location>
</feature>
<dbReference type="FunFam" id="2.60.40.10:FF:000192">
    <property type="entry name" value="Myomesin 1"/>
    <property type="match status" value="1"/>
</dbReference>
<dbReference type="PRINTS" id="PR00014">
    <property type="entry name" value="FNTYPEIII"/>
</dbReference>
<dbReference type="GO" id="GO:0032982">
    <property type="term" value="C:myosin filament"/>
    <property type="evidence" value="ECO:0007669"/>
    <property type="project" value="UniProtKB-KW"/>
</dbReference>
<feature type="region of interest" description="Disordered" evidence="14">
    <location>
        <begin position="1568"/>
        <end position="1650"/>
    </location>
</feature>
<dbReference type="InterPro" id="IPR036179">
    <property type="entry name" value="Ig-like_dom_sf"/>
</dbReference>
<evidence type="ECO:0000256" key="7">
    <source>
        <dbReference type="ARBA" id="ARBA00022490"/>
    </source>
</evidence>
<dbReference type="Pfam" id="PF00041">
    <property type="entry name" value="fn3"/>
    <property type="match status" value="5"/>
</dbReference>
<dbReference type="SMART" id="SM00409">
    <property type="entry name" value="IG"/>
    <property type="match status" value="4"/>
</dbReference>
<feature type="domain" description="Ig-like" evidence="15">
    <location>
        <begin position="175"/>
        <end position="266"/>
    </location>
</feature>
<dbReference type="GO" id="GO:0030017">
    <property type="term" value="C:sarcomere"/>
    <property type="evidence" value="ECO:0007669"/>
    <property type="project" value="UniProtKB-ARBA"/>
</dbReference>
<feature type="domain" description="Ig-like" evidence="15">
    <location>
        <begin position="1469"/>
        <end position="1547"/>
    </location>
</feature>
<evidence type="ECO:0000256" key="2">
    <source>
        <dbReference type="ARBA" id="ARBA00001946"/>
    </source>
</evidence>
<dbReference type="InterPro" id="IPR031315">
    <property type="entry name" value="LNS2/PITP"/>
</dbReference>
<feature type="region of interest" description="Disordered" evidence="14">
    <location>
        <begin position="2421"/>
        <end position="2483"/>
    </location>
</feature>
<dbReference type="InterPro" id="IPR031703">
    <property type="entry name" value="Lipin_mid"/>
</dbReference>
<dbReference type="FunFam" id="2.60.40.10:FF:002172">
    <property type="entry name" value="Myomesin 1a (skelemin)"/>
    <property type="match status" value="2"/>
</dbReference>
<dbReference type="SUPFAM" id="SSF49265">
    <property type="entry name" value="Fibronectin type III"/>
    <property type="match status" value="3"/>
</dbReference>
<feature type="domain" description="Ig-like" evidence="15">
    <location>
        <begin position="1048"/>
        <end position="1141"/>
    </location>
</feature>
<feature type="domain" description="Ig-like" evidence="15">
    <location>
        <begin position="1243"/>
        <end position="1329"/>
    </location>
</feature>
<evidence type="ECO:0000256" key="4">
    <source>
        <dbReference type="ARBA" id="ARBA00005476"/>
    </source>
</evidence>
<dbReference type="GO" id="GO:0032869">
    <property type="term" value="P:cellular response to insulin stimulus"/>
    <property type="evidence" value="ECO:0007669"/>
    <property type="project" value="TreeGrafter"/>
</dbReference>
<evidence type="ECO:0000256" key="8">
    <source>
        <dbReference type="ARBA" id="ARBA00022553"/>
    </source>
</evidence>
<dbReference type="SMART" id="SM00060">
    <property type="entry name" value="FN3"/>
    <property type="match status" value="5"/>
</dbReference>
<dbReference type="GO" id="GO:0005634">
    <property type="term" value="C:nucleus"/>
    <property type="evidence" value="ECO:0007669"/>
    <property type="project" value="TreeGrafter"/>
</dbReference>
<evidence type="ECO:0000256" key="5">
    <source>
        <dbReference type="ARBA" id="ARBA00012638"/>
    </source>
</evidence>
<dbReference type="PROSITE" id="PS50835">
    <property type="entry name" value="IG_LIKE"/>
    <property type="match status" value="5"/>
</dbReference>
<feature type="compositionally biased region" description="Polar residues" evidence="14">
    <location>
        <begin position="1635"/>
        <end position="1650"/>
    </location>
</feature>
<comment type="similarity">
    <text evidence="4">Belongs to the lipin family.</text>
</comment>
<dbReference type="InterPro" id="IPR036412">
    <property type="entry name" value="HAD-like_sf"/>
</dbReference>
<dbReference type="InterPro" id="IPR003961">
    <property type="entry name" value="FN3_dom"/>
</dbReference>
<keyword evidence="7" id="KW-0963">Cytoplasm</keyword>
<keyword evidence="11" id="KW-0393">Immunoglobulin domain</keyword>
<dbReference type="SUPFAM" id="SSF48726">
    <property type="entry name" value="Immunoglobulin"/>
    <property type="match status" value="5"/>
</dbReference>
<keyword evidence="8" id="KW-0597">Phosphoprotein</keyword>
<dbReference type="Pfam" id="PF07679">
    <property type="entry name" value="I-set"/>
    <property type="match status" value="4"/>
</dbReference>
<feature type="region of interest" description="Disordered" evidence="14">
    <location>
        <begin position="821"/>
        <end position="849"/>
    </location>
</feature>
<dbReference type="Proteomes" id="UP001228049">
    <property type="component" value="Unassembled WGS sequence"/>
</dbReference>
<dbReference type="FunFam" id="2.60.40.10:FF:000467">
    <property type="entry name" value="Myomesin 1"/>
    <property type="match status" value="1"/>
</dbReference>
<feature type="domain" description="Fibronectin type-III" evidence="16">
    <location>
        <begin position="630"/>
        <end position="723"/>
    </location>
</feature>
<comment type="subcellular location">
    <subcellularLocation>
        <location evidence="3">Cytoplasm</location>
    </subcellularLocation>
</comment>
<dbReference type="GO" id="GO:0005789">
    <property type="term" value="C:endoplasmic reticulum membrane"/>
    <property type="evidence" value="ECO:0007669"/>
    <property type="project" value="TreeGrafter"/>
</dbReference>
<dbReference type="InterPro" id="IPR026058">
    <property type="entry name" value="LIPIN"/>
</dbReference>
<comment type="catalytic activity">
    <reaction evidence="1">
        <text>a 1,2-diacyl-sn-glycero-3-phosphate + H2O = a 1,2-diacyl-sn-glycerol + phosphate</text>
        <dbReference type="Rhea" id="RHEA:27429"/>
        <dbReference type="ChEBI" id="CHEBI:15377"/>
        <dbReference type="ChEBI" id="CHEBI:17815"/>
        <dbReference type="ChEBI" id="CHEBI:43474"/>
        <dbReference type="ChEBI" id="CHEBI:58608"/>
        <dbReference type="EC" id="3.1.3.4"/>
    </reaction>
    <physiologicalReaction direction="left-to-right" evidence="1">
        <dbReference type="Rhea" id="RHEA:27430"/>
    </physiologicalReaction>
</comment>
<dbReference type="InterPro" id="IPR013209">
    <property type="entry name" value="LNS2"/>
</dbReference>
<feature type="compositionally biased region" description="Polar residues" evidence="14">
    <location>
        <begin position="2001"/>
        <end position="2036"/>
    </location>
</feature>
<organism evidence="17 18">
    <name type="scientific">Dissostichus eleginoides</name>
    <name type="common">Patagonian toothfish</name>
    <name type="synonym">Dissostichus amissus</name>
    <dbReference type="NCBI Taxonomy" id="100907"/>
    <lineage>
        <taxon>Eukaryota</taxon>
        <taxon>Metazoa</taxon>
        <taxon>Chordata</taxon>
        <taxon>Craniata</taxon>
        <taxon>Vertebrata</taxon>
        <taxon>Euteleostomi</taxon>
        <taxon>Actinopterygii</taxon>
        <taxon>Neopterygii</taxon>
        <taxon>Teleostei</taxon>
        <taxon>Neoteleostei</taxon>
        <taxon>Acanthomorphata</taxon>
        <taxon>Eupercaria</taxon>
        <taxon>Perciformes</taxon>
        <taxon>Notothenioidei</taxon>
        <taxon>Nototheniidae</taxon>
        <taxon>Dissostichus</taxon>
    </lineage>
</organism>
<reference evidence="17" key="1">
    <citation type="submission" date="2023-04" db="EMBL/GenBank/DDBJ databases">
        <title>Chromosome-level genome of Chaenocephalus aceratus.</title>
        <authorList>
            <person name="Park H."/>
        </authorList>
    </citation>
    <scope>NUCLEOTIDE SEQUENCE</scope>
    <source>
        <strain evidence="17">DE</strain>
        <tissue evidence="17">Muscle</tissue>
    </source>
</reference>
<dbReference type="FunFam" id="2.60.40.10:FF:000069">
    <property type="entry name" value="Alpha-protein kinase 3"/>
    <property type="match status" value="1"/>
</dbReference>
<dbReference type="FunFam" id="2.60.40.10:FF:000134">
    <property type="entry name" value="Myomesin 1"/>
    <property type="match status" value="1"/>
</dbReference>
<feature type="region of interest" description="Disordered" evidence="14">
    <location>
        <begin position="2156"/>
        <end position="2256"/>
    </location>
</feature>
<dbReference type="FunFam" id="2.60.40.10:FF:000197">
    <property type="entry name" value="Myomesin 1"/>
    <property type="match status" value="1"/>
</dbReference>
<dbReference type="EMBL" id="JASDAP010000021">
    <property type="protein sequence ID" value="KAK1885172.1"/>
    <property type="molecule type" value="Genomic_DNA"/>
</dbReference>
<feature type="domain" description="Fibronectin type-III" evidence="16">
    <location>
        <begin position="529"/>
        <end position="623"/>
    </location>
</feature>
<feature type="compositionally biased region" description="Low complexity" evidence="14">
    <location>
        <begin position="2295"/>
        <end position="2306"/>
    </location>
</feature>
<accession>A0AAD9F1D1</accession>
<gene>
    <name evidence="17" type="ORF">KUDE01_031367</name>
</gene>
<keyword evidence="6" id="KW-0514">Muscle protein</keyword>
<evidence type="ECO:0000256" key="6">
    <source>
        <dbReference type="ARBA" id="ARBA00022433"/>
    </source>
</evidence>
<dbReference type="InterPro" id="IPR013098">
    <property type="entry name" value="Ig_I-set"/>
</dbReference>
<dbReference type="InterPro" id="IPR007651">
    <property type="entry name" value="Lipin_N"/>
</dbReference>
<dbReference type="FunFam" id="2.60.40.10:FF:000029">
    <property type="entry name" value="Myomesin 1"/>
    <property type="match status" value="1"/>
</dbReference>
<feature type="region of interest" description="Disordered" evidence="14">
    <location>
        <begin position="734"/>
        <end position="809"/>
    </location>
</feature>
<feature type="domain" description="Fibronectin type-III" evidence="16">
    <location>
        <begin position="402"/>
        <end position="497"/>
    </location>
</feature>
<dbReference type="GO" id="GO:0019432">
    <property type="term" value="P:triglyceride biosynthetic process"/>
    <property type="evidence" value="ECO:0007669"/>
    <property type="project" value="TreeGrafter"/>
</dbReference>
<dbReference type="Pfam" id="PF08235">
    <property type="entry name" value="LNS2"/>
    <property type="match status" value="1"/>
</dbReference>
<dbReference type="InterPro" id="IPR036116">
    <property type="entry name" value="FN3_sf"/>
</dbReference>
<keyword evidence="6" id="KW-0787">Thick filament</keyword>
<evidence type="ECO:0000256" key="11">
    <source>
        <dbReference type="ARBA" id="ARBA00023319"/>
    </source>
</evidence>
<feature type="compositionally biased region" description="Basic residues" evidence="14">
    <location>
        <begin position="1961"/>
        <end position="1974"/>
    </location>
</feature>
<dbReference type="GO" id="GO:0009062">
    <property type="term" value="P:fatty acid catabolic process"/>
    <property type="evidence" value="ECO:0007669"/>
    <property type="project" value="TreeGrafter"/>
</dbReference>
<keyword evidence="18" id="KW-1185">Reference proteome</keyword>
<dbReference type="GO" id="GO:0003713">
    <property type="term" value="F:transcription coactivator activity"/>
    <property type="evidence" value="ECO:0007669"/>
    <property type="project" value="TreeGrafter"/>
</dbReference>
<dbReference type="PROSITE" id="PS50853">
    <property type="entry name" value="FN3"/>
    <property type="match status" value="5"/>
</dbReference>
<evidence type="ECO:0000256" key="14">
    <source>
        <dbReference type="SAM" id="MobiDB-lite"/>
    </source>
</evidence>
<keyword evidence="9" id="KW-0677">Repeat</keyword>
<comment type="cofactor">
    <cofactor evidence="2">
        <name>Mg(2+)</name>
        <dbReference type="ChEBI" id="CHEBI:18420"/>
    </cofactor>
</comment>
<dbReference type="FunFam" id="2.60.40.10:FF:000222">
    <property type="entry name" value="Myomesin 1"/>
    <property type="match status" value="1"/>
</dbReference>